<dbReference type="AlphaFoldDB" id="A0A3D8ITW7"/>
<protein>
    <recommendedName>
        <fullName evidence="3">SGNH/GDSL hydrolase family protein</fullName>
    </recommendedName>
</protein>
<organism evidence="1 2">
    <name type="scientific">Helicobacter cholecystus</name>
    <dbReference type="NCBI Taxonomy" id="45498"/>
    <lineage>
        <taxon>Bacteria</taxon>
        <taxon>Pseudomonadati</taxon>
        <taxon>Campylobacterota</taxon>
        <taxon>Epsilonproteobacteria</taxon>
        <taxon>Campylobacterales</taxon>
        <taxon>Helicobacteraceae</taxon>
        <taxon>Helicobacter</taxon>
    </lineage>
</organism>
<name>A0A3D8ITW7_9HELI</name>
<dbReference type="Proteomes" id="UP000257067">
    <property type="component" value="Unassembled WGS sequence"/>
</dbReference>
<reference evidence="1 2" key="1">
    <citation type="submission" date="2018-04" db="EMBL/GenBank/DDBJ databases">
        <title>Novel Campyloabacter and Helicobacter Species and Strains.</title>
        <authorList>
            <person name="Mannion A.J."/>
            <person name="Shen Z."/>
            <person name="Fox J.G."/>
        </authorList>
    </citation>
    <scope>NUCLEOTIDE SEQUENCE [LARGE SCALE GENOMIC DNA]</scope>
    <source>
        <strain evidence="1 2">ATCC 700242</strain>
    </source>
</reference>
<dbReference type="EMBL" id="NXLU01000008">
    <property type="protein sequence ID" value="RDU68662.1"/>
    <property type="molecule type" value="Genomic_DNA"/>
</dbReference>
<sequence>MIKDKDYKLNQFKFLENMANFKANLLKYKIPIQGIPQNFQFEIKDFYDSPHHLNTQGAKKYTKELIKILNQS</sequence>
<evidence type="ECO:0008006" key="3">
    <source>
        <dbReference type="Google" id="ProtNLM"/>
    </source>
</evidence>
<proteinExistence type="predicted"/>
<comment type="caution">
    <text evidence="1">The sequence shown here is derived from an EMBL/GenBank/DDBJ whole genome shotgun (WGS) entry which is preliminary data.</text>
</comment>
<keyword evidence="2" id="KW-1185">Reference proteome</keyword>
<accession>A0A3D8ITW7</accession>
<gene>
    <name evidence="1" type="ORF">CQA62_06050</name>
</gene>
<evidence type="ECO:0000313" key="1">
    <source>
        <dbReference type="EMBL" id="RDU68662.1"/>
    </source>
</evidence>
<evidence type="ECO:0000313" key="2">
    <source>
        <dbReference type="Proteomes" id="UP000257067"/>
    </source>
</evidence>